<keyword evidence="3 6" id="KW-0812">Transmembrane</keyword>
<feature type="transmembrane region" description="Helical" evidence="6">
    <location>
        <begin position="175"/>
        <end position="196"/>
    </location>
</feature>
<keyword evidence="5 6" id="KW-0472">Membrane</keyword>
<dbReference type="EMBL" id="CAWUHC010000031">
    <property type="protein sequence ID" value="CAK7220551.1"/>
    <property type="molecule type" value="Genomic_DNA"/>
</dbReference>
<feature type="transmembrane region" description="Helical" evidence="6">
    <location>
        <begin position="345"/>
        <end position="366"/>
    </location>
</feature>
<dbReference type="InterPro" id="IPR011701">
    <property type="entry name" value="MFS"/>
</dbReference>
<feature type="transmembrane region" description="Helical" evidence="6">
    <location>
        <begin position="84"/>
        <end position="104"/>
    </location>
</feature>
<comment type="subcellular location">
    <subcellularLocation>
        <location evidence="1">Membrane</location>
        <topology evidence="1">Multi-pass membrane protein</topology>
    </subcellularLocation>
</comment>
<dbReference type="InterPro" id="IPR044772">
    <property type="entry name" value="NO3_transporter"/>
</dbReference>
<dbReference type="PANTHER" id="PTHR23515">
    <property type="entry name" value="HIGH-AFFINITY NITRATE TRANSPORTER 2.3"/>
    <property type="match status" value="1"/>
</dbReference>
<protein>
    <recommendedName>
        <fullName evidence="9">Nitrate transporter</fullName>
    </recommendedName>
</protein>
<evidence type="ECO:0000256" key="3">
    <source>
        <dbReference type="ARBA" id="ARBA00022692"/>
    </source>
</evidence>
<name>A0ABP0BN37_9PEZI</name>
<dbReference type="InterPro" id="IPR036259">
    <property type="entry name" value="MFS_trans_sf"/>
</dbReference>
<proteinExistence type="inferred from homology"/>
<feature type="transmembrane region" description="Helical" evidence="6">
    <location>
        <begin position="298"/>
        <end position="324"/>
    </location>
</feature>
<dbReference type="Gene3D" id="1.20.1250.20">
    <property type="entry name" value="MFS general substrate transporter like domains"/>
    <property type="match status" value="2"/>
</dbReference>
<evidence type="ECO:0000313" key="7">
    <source>
        <dbReference type="EMBL" id="CAK7220551.1"/>
    </source>
</evidence>
<sequence length="374" mass="39914">MVAFWAWYAFPPLLTVTIKHNLNLTSTQVANSNIVSLCVTLLILIVAGPLCDLFGPRKVFGSLLLLGAISTGLAPLIHDAKGVYVVRFFMGILGGSFVPCQVWSTAFFDKNIVGTANAMTGGFGNAGGGITYFIMPAVHEVRLSSIEMLETARGEIVQPPTAHEAFQVTFSLHTWAYLCSFGAKLAINSVLAAYYLHNFRSLGQTGASNWAALFGFLNIVTQPLGGIVADLLYGGRNLWWKKHWITACGVLSGVSLVIVGCLNPHEKSTMFGLVALCAIFLEAGNGANFALVPHVRPFANGIVSGLTGAAGNVGGVLFSVVFRFETIILIDNDLVIPSLINYGRSLWIIGVVHIAVNLAVCCIPPIPRNQIGGH</sequence>
<keyword evidence="4 6" id="KW-1133">Transmembrane helix</keyword>
<evidence type="ECO:0000313" key="8">
    <source>
        <dbReference type="Proteomes" id="UP001642406"/>
    </source>
</evidence>
<reference evidence="7 8" key="1">
    <citation type="submission" date="2024-01" db="EMBL/GenBank/DDBJ databases">
        <authorList>
            <person name="Allen C."/>
            <person name="Tagirdzhanova G."/>
        </authorList>
    </citation>
    <scope>NUCLEOTIDE SEQUENCE [LARGE SCALE GENOMIC DNA]</scope>
</reference>
<organism evidence="7 8">
    <name type="scientific">Sporothrix bragantina</name>
    <dbReference type="NCBI Taxonomy" id="671064"/>
    <lineage>
        <taxon>Eukaryota</taxon>
        <taxon>Fungi</taxon>
        <taxon>Dikarya</taxon>
        <taxon>Ascomycota</taxon>
        <taxon>Pezizomycotina</taxon>
        <taxon>Sordariomycetes</taxon>
        <taxon>Sordariomycetidae</taxon>
        <taxon>Ophiostomatales</taxon>
        <taxon>Ophiostomataceae</taxon>
        <taxon>Sporothrix</taxon>
    </lineage>
</organism>
<feature type="transmembrane region" description="Helical" evidence="6">
    <location>
        <begin position="244"/>
        <end position="263"/>
    </location>
</feature>
<evidence type="ECO:0000256" key="2">
    <source>
        <dbReference type="ARBA" id="ARBA00008432"/>
    </source>
</evidence>
<accession>A0ABP0BN37</accession>
<evidence type="ECO:0000256" key="6">
    <source>
        <dbReference type="SAM" id="Phobius"/>
    </source>
</evidence>
<evidence type="ECO:0000256" key="5">
    <source>
        <dbReference type="ARBA" id="ARBA00023136"/>
    </source>
</evidence>
<gene>
    <name evidence="7" type="ORF">SBRCBS47491_004226</name>
</gene>
<feature type="transmembrane region" description="Helical" evidence="6">
    <location>
        <begin position="208"/>
        <end position="232"/>
    </location>
</feature>
<comment type="caution">
    <text evidence="7">The sequence shown here is derived from an EMBL/GenBank/DDBJ whole genome shotgun (WGS) entry which is preliminary data.</text>
</comment>
<comment type="similarity">
    <text evidence="2">Belongs to the major facilitator superfamily. Nitrate/nitrite porter (TC 2.A.1.8) family.</text>
</comment>
<dbReference type="Proteomes" id="UP001642406">
    <property type="component" value="Unassembled WGS sequence"/>
</dbReference>
<feature type="transmembrane region" description="Helical" evidence="6">
    <location>
        <begin position="270"/>
        <end position="292"/>
    </location>
</feature>
<dbReference type="Pfam" id="PF07690">
    <property type="entry name" value="MFS_1"/>
    <property type="match status" value="1"/>
</dbReference>
<feature type="transmembrane region" description="Helical" evidence="6">
    <location>
        <begin position="116"/>
        <end position="135"/>
    </location>
</feature>
<keyword evidence="8" id="KW-1185">Reference proteome</keyword>
<evidence type="ECO:0000256" key="4">
    <source>
        <dbReference type="ARBA" id="ARBA00022989"/>
    </source>
</evidence>
<dbReference type="SUPFAM" id="SSF103473">
    <property type="entry name" value="MFS general substrate transporter"/>
    <property type="match status" value="1"/>
</dbReference>
<evidence type="ECO:0000256" key="1">
    <source>
        <dbReference type="ARBA" id="ARBA00004141"/>
    </source>
</evidence>
<feature type="transmembrane region" description="Helical" evidence="6">
    <location>
        <begin position="59"/>
        <end position="78"/>
    </location>
</feature>
<evidence type="ECO:0008006" key="9">
    <source>
        <dbReference type="Google" id="ProtNLM"/>
    </source>
</evidence>
<feature type="transmembrane region" description="Helical" evidence="6">
    <location>
        <begin position="29"/>
        <end position="47"/>
    </location>
</feature>